<evidence type="ECO:0000313" key="2">
    <source>
        <dbReference type="EMBL" id="MBI6630639.1"/>
    </source>
</evidence>
<protein>
    <submittedName>
        <fullName evidence="2">NAD-dependent epimerase/dehydratase family protein</fullName>
    </submittedName>
</protein>
<dbReference type="InterPro" id="IPR036291">
    <property type="entry name" value="NAD(P)-bd_dom_sf"/>
</dbReference>
<name>A0A934HW66_9RHOB</name>
<feature type="domain" description="NAD-dependent epimerase/dehydratase" evidence="1">
    <location>
        <begin position="8"/>
        <end position="164"/>
    </location>
</feature>
<evidence type="ECO:0000259" key="1">
    <source>
        <dbReference type="Pfam" id="PF01370"/>
    </source>
</evidence>
<dbReference type="AlphaFoldDB" id="A0A934HW66"/>
<dbReference type="InterPro" id="IPR001509">
    <property type="entry name" value="Epimerase_deHydtase"/>
</dbReference>
<proteinExistence type="predicted"/>
<dbReference type="SUPFAM" id="SSF51735">
    <property type="entry name" value="NAD(P)-binding Rossmann-fold domains"/>
    <property type="match status" value="1"/>
</dbReference>
<comment type="caution">
    <text evidence="2">The sequence shown here is derived from an EMBL/GenBank/DDBJ whole genome shotgun (WGS) entry which is preliminary data.</text>
</comment>
<dbReference type="Proteomes" id="UP000613255">
    <property type="component" value="Unassembled WGS sequence"/>
</dbReference>
<evidence type="ECO:0000313" key="3">
    <source>
        <dbReference type="Proteomes" id="UP000613255"/>
    </source>
</evidence>
<gene>
    <name evidence="2" type="ORF">JAO82_12200</name>
</gene>
<keyword evidence="3" id="KW-1185">Reference proteome</keyword>
<dbReference type="Gene3D" id="3.40.50.720">
    <property type="entry name" value="NAD(P)-binding Rossmann-like Domain"/>
    <property type="match status" value="1"/>
</dbReference>
<dbReference type="Pfam" id="PF01370">
    <property type="entry name" value="Epimerase"/>
    <property type="match status" value="1"/>
</dbReference>
<dbReference type="EMBL" id="JAEIJD010000011">
    <property type="protein sequence ID" value="MBI6630639.1"/>
    <property type="molecule type" value="Genomic_DNA"/>
</dbReference>
<reference evidence="2" key="1">
    <citation type="submission" date="2020-12" db="EMBL/GenBank/DDBJ databases">
        <title>Pontibaca salina gen. nov., sp. nov., isolated from marine sediment.</title>
        <authorList>
            <person name="Bo J."/>
            <person name="Wang S."/>
            <person name="Song X."/>
            <person name="Du Z."/>
        </authorList>
    </citation>
    <scope>NUCLEOTIDE SEQUENCE</scope>
    <source>
        <strain evidence="2">S1109L</strain>
    </source>
</reference>
<sequence length="278" mass="27951">MVGNARTLVLGATGRIGGLLRREQGAGPPMRWQTRSAPPAPGWVRADPLDAASVARAAEGCGTILCLAGVTPARAARGGDLGANAALALAAGHAAAAVGARVLLVSSASVYGNRSGLLDEATPLAPVSPYGIAKQAMEARARNIAAVRGVALCSLRIGNVAGADATLGGWQPGFALDRFPNGCTPRRSYIGPVTLARVLRALSGAQNLPAVLNIAAPGSVEMGALLDQAGLGWQPRPAPQDAIARVELATARLARLVDLPPAAGQAATLVAEWQGGAP</sequence>
<accession>A0A934HW66</accession>
<organism evidence="2 3">
    <name type="scientific">Pontibaca salina</name>
    <dbReference type="NCBI Taxonomy" id="2795731"/>
    <lineage>
        <taxon>Bacteria</taxon>
        <taxon>Pseudomonadati</taxon>
        <taxon>Pseudomonadota</taxon>
        <taxon>Alphaproteobacteria</taxon>
        <taxon>Rhodobacterales</taxon>
        <taxon>Roseobacteraceae</taxon>
        <taxon>Pontibaca</taxon>
    </lineage>
</organism>